<protein>
    <submittedName>
        <fullName evidence="2">Uncharacterized protein</fullName>
    </submittedName>
</protein>
<evidence type="ECO:0000313" key="2">
    <source>
        <dbReference type="EMBL" id="KAH1175088.1"/>
    </source>
</evidence>
<keyword evidence="1" id="KW-0732">Signal</keyword>
<name>A0A9D3X913_9SAUR</name>
<proteinExistence type="predicted"/>
<sequence>MNRPLMSSLVLGLAFPVMSQGPAGLEGLDGKDGKPGMRVRKQDGGFVPIFSQFCSELGPSWCEGFTDLLLSLGQGSYQKPKRGELALHPKLLASSEGAQR</sequence>
<gene>
    <name evidence="2" type="ORF">KIL84_021502</name>
</gene>
<reference evidence="2" key="1">
    <citation type="submission" date="2021-09" db="EMBL/GenBank/DDBJ databases">
        <title>The genome of Mauremys mutica provides insights into the evolution of semi-aquatic lifestyle.</title>
        <authorList>
            <person name="Gong S."/>
            <person name="Gao Y."/>
        </authorList>
    </citation>
    <scope>NUCLEOTIDE SEQUENCE</scope>
    <source>
        <strain evidence="2">MM-2020</strain>
        <tissue evidence="2">Muscle</tissue>
    </source>
</reference>
<evidence type="ECO:0000256" key="1">
    <source>
        <dbReference type="SAM" id="SignalP"/>
    </source>
</evidence>
<organism evidence="2 3">
    <name type="scientific">Mauremys mutica</name>
    <name type="common">yellowpond turtle</name>
    <dbReference type="NCBI Taxonomy" id="74926"/>
    <lineage>
        <taxon>Eukaryota</taxon>
        <taxon>Metazoa</taxon>
        <taxon>Chordata</taxon>
        <taxon>Craniata</taxon>
        <taxon>Vertebrata</taxon>
        <taxon>Euteleostomi</taxon>
        <taxon>Archelosauria</taxon>
        <taxon>Testudinata</taxon>
        <taxon>Testudines</taxon>
        <taxon>Cryptodira</taxon>
        <taxon>Durocryptodira</taxon>
        <taxon>Testudinoidea</taxon>
        <taxon>Geoemydidae</taxon>
        <taxon>Geoemydinae</taxon>
        <taxon>Mauremys</taxon>
    </lineage>
</organism>
<accession>A0A9D3X913</accession>
<dbReference type="AlphaFoldDB" id="A0A9D3X913"/>
<feature type="chain" id="PRO_5038340602" evidence="1">
    <location>
        <begin position="20"/>
        <end position="100"/>
    </location>
</feature>
<feature type="signal peptide" evidence="1">
    <location>
        <begin position="1"/>
        <end position="19"/>
    </location>
</feature>
<dbReference type="EMBL" id="JAHDVG010000478">
    <property type="protein sequence ID" value="KAH1175088.1"/>
    <property type="molecule type" value="Genomic_DNA"/>
</dbReference>
<evidence type="ECO:0000313" key="3">
    <source>
        <dbReference type="Proteomes" id="UP000827986"/>
    </source>
</evidence>
<comment type="caution">
    <text evidence="2">The sequence shown here is derived from an EMBL/GenBank/DDBJ whole genome shotgun (WGS) entry which is preliminary data.</text>
</comment>
<keyword evidence="3" id="KW-1185">Reference proteome</keyword>
<dbReference type="Proteomes" id="UP000827986">
    <property type="component" value="Unassembled WGS sequence"/>
</dbReference>